<proteinExistence type="predicted"/>
<keyword evidence="2" id="KW-1185">Reference proteome</keyword>
<sequence length="158" mass="17406">MKSRLYTILFLFIASIGYSQKVSIPKGASRIEVTSTLSDSTLYDIISFRLESLGFFIDQTGKEKDYLITESKKMDETISIKVIVTIQGNIAVFRGQGDAEILGHQYTNVPLAYKGSGSGLEKQGFLALNELVKKLSKTMGASSITYLMPTLDLSELDC</sequence>
<dbReference type="RefSeq" id="WP_111343931.1">
    <property type="nucleotide sequence ID" value="NZ_QLII01000001.1"/>
</dbReference>
<organism evidence="1 2">
    <name type="scientific">Spirosoma telluris</name>
    <dbReference type="NCBI Taxonomy" id="2183553"/>
    <lineage>
        <taxon>Bacteria</taxon>
        <taxon>Pseudomonadati</taxon>
        <taxon>Bacteroidota</taxon>
        <taxon>Cytophagia</taxon>
        <taxon>Cytophagales</taxon>
        <taxon>Cytophagaceae</taxon>
        <taxon>Spirosoma</taxon>
    </lineage>
</organism>
<dbReference type="EMBL" id="QLII01000001">
    <property type="protein sequence ID" value="RAI75471.1"/>
    <property type="molecule type" value="Genomic_DNA"/>
</dbReference>
<reference evidence="1 2" key="1">
    <citation type="submission" date="2018-06" db="EMBL/GenBank/DDBJ databases">
        <title>Spirosoma sp. HMF3257 Genome sequencing and assembly.</title>
        <authorList>
            <person name="Kang H."/>
            <person name="Cha I."/>
            <person name="Kim H."/>
            <person name="Kang J."/>
            <person name="Joh K."/>
        </authorList>
    </citation>
    <scope>NUCLEOTIDE SEQUENCE [LARGE SCALE GENOMIC DNA]</scope>
    <source>
        <strain evidence="1 2">HMF3257</strain>
    </source>
</reference>
<protein>
    <submittedName>
        <fullName evidence="1">Uncharacterized protein</fullName>
    </submittedName>
</protein>
<dbReference type="AlphaFoldDB" id="A0A327NJ96"/>
<dbReference type="OrthoDB" id="953989at2"/>
<dbReference type="Proteomes" id="UP000249016">
    <property type="component" value="Unassembled WGS sequence"/>
</dbReference>
<evidence type="ECO:0000313" key="2">
    <source>
        <dbReference type="Proteomes" id="UP000249016"/>
    </source>
</evidence>
<accession>A0A327NJ96</accession>
<gene>
    <name evidence="1" type="ORF">HMF3257_17215</name>
</gene>
<comment type="caution">
    <text evidence="1">The sequence shown here is derived from an EMBL/GenBank/DDBJ whole genome shotgun (WGS) entry which is preliminary data.</text>
</comment>
<evidence type="ECO:0000313" key="1">
    <source>
        <dbReference type="EMBL" id="RAI75471.1"/>
    </source>
</evidence>
<name>A0A327NJ96_9BACT</name>